<feature type="domain" description="DinB-like" evidence="5">
    <location>
        <begin position="26"/>
        <end position="160"/>
    </location>
</feature>
<evidence type="ECO:0000256" key="2">
    <source>
        <dbReference type="ARBA" id="ARBA00023004"/>
    </source>
</evidence>
<dbReference type="InterPro" id="IPR024775">
    <property type="entry name" value="DinB-like"/>
</dbReference>
<sequence>MDPACLLTHPAIAPYASGQAGQHDRYDAVRSTTAALAAPLSPEDCQVQSMPDCSPVKWHLAHTTWFFETFLLARFDTSTPPFHPQYRMLFNSYYNAVGAKHPRPQRGLLSRPPLAEVLRYRQYVDEAMHALISRLGGNDADFDALLELGLNHEQQHQELILTDLKHMLSANPLRPAYVAPGQPALPPATDAGWTRYEGGITRIGHDGRGFAFDNEGPAHDVLLTPYSLSDRLVTQREFLAFIQDGGYERPELWLSMGWDMVCAQGWRAPLYWESDDDDWHVFTLRGMQPLELEAPVTHVSYFEADAYARWAGARLPREAEWEHAARQLSEDTYSARANLLENGHLDSRPAPGRNGQGGPVQLFGDAWEWTSSGYDAYPGFKPSAGAVGEYNGKFMCNQYVLRGGSCATPRDHIRPSYRNFFPPEARWQFSGIRLARDD</sequence>
<evidence type="ECO:0000259" key="4">
    <source>
        <dbReference type="Pfam" id="PF03781"/>
    </source>
</evidence>
<dbReference type="InterPro" id="IPR005532">
    <property type="entry name" value="SUMF_dom"/>
</dbReference>
<dbReference type="SUPFAM" id="SSF109854">
    <property type="entry name" value="DinB/YfiT-like putative metalloenzymes"/>
    <property type="match status" value="1"/>
</dbReference>
<evidence type="ECO:0000313" key="6">
    <source>
        <dbReference type="EMBL" id="AVJ27121.1"/>
    </source>
</evidence>
<dbReference type="PANTHER" id="PTHR23150:SF36">
    <property type="entry name" value="HERCYNINE OXYGENASE"/>
    <property type="match status" value="1"/>
</dbReference>
<dbReference type="Proteomes" id="UP000239477">
    <property type="component" value="Chromosome"/>
</dbReference>
<reference evidence="6 7" key="1">
    <citation type="submission" date="2017-09" db="EMBL/GenBank/DDBJ databases">
        <title>Genomic, metabolic, and phenotypic characteristics of bacterial isolates from the natural microbiome of the model nematode Caenorhabditis elegans.</title>
        <authorList>
            <person name="Zimmermann J."/>
            <person name="Obeng N."/>
            <person name="Yang W."/>
            <person name="Obeng O."/>
            <person name="Kissoyan K."/>
            <person name="Pees B."/>
            <person name="Dirksen P."/>
            <person name="Hoppner M."/>
            <person name="Franke A."/>
            <person name="Rosenstiel P."/>
            <person name="Leippe M."/>
            <person name="Dierking K."/>
            <person name="Kaleta C."/>
            <person name="Schulenburg H."/>
        </authorList>
    </citation>
    <scope>NUCLEOTIDE SEQUENCE [LARGE SCALE GENOMIC DNA]</scope>
    <source>
        <strain evidence="6 7">MYb73</strain>
    </source>
</reference>
<dbReference type="SUPFAM" id="SSF56436">
    <property type="entry name" value="C-type lectin-like"/>
    <property type="match status" value="1"/>
</dbReference>
<keyword evidence="2" id="KW-0408">Iron</keyword>
<comment type="pathway">
    <text evidence="3">Amino-acid biosynthesis; ergothioneine biosynthesis.</text>
</comment>
<dbReference type="InterPro" id="IPR017806">
    <property type="entry name" value="EgtB"/>
</dbReference>
<feature type="domain" description="Sulfatase-modifying factor enzyme-like" evidence="4">
    <location>
        <begin position="193"/>
        <end position="436"/>
    </location>
</feature>
<dbReference type="Pfam" id="PF12867">
    <property type="entry name" value="DinB_2"/>
    <property type="match status" value="1"/>
</dbReference>
<dbReference type="Gene3D" id="3.90.1580.10">
    <property type="entry name" value="paralog of FGE (formylglycine-generating enzyme)"/>
    <property type="match status" value="1"/>
</dbReference>
<evidence type="ECO:0000313" key="7">
    <source>
        <dbReference type="Proteomes" id="UP000239477"/>
    </source>
</evidence>
<accession>A0A2S0I511</accession>
<dbReference type="PANTHER" id="PTHR23150">
    <property type="entry name" value="SULFATASE MODIFYING FACTOR 1, 2"/>
    <property type="match status" value="1"/>
</dbReference>
<dbReference type="AlphaFoldDB" id="A0A2S0I511"/>
<dbReference type="GO" id="GO:0052699">
    <property type="term" value="P:ergothioneine biosynthetic process"/>
    <property type="evidence" value="ECO:0007669"/>
    <property type="project" value="InterPro"/>
</dbReference>
<name>A0A2S0I511_9BURK</name>
<keyword evidence="1" id="KW-0560">Oxidoreductase</keyword>
<dbReference type="InterPro" id="IPR051043">
    <property type="entry name" value="Sulfatase_Mod_Factor_Kinase"/>
</dbReference>
<keyword evidence="7" id="KW-1185">Reference proteome</keyword>
<dbReference type="EMBL" id="CP023270">
    <property type="protein sequence ID" value="AVJ27121.1"/>
    <property type="molecule type" value="Genomic_DNA"/>
</dbReference>
<dbReference type="NCBIfam" id="TIGR03440">
    <property type="entry name" value="egtB_TIGR03440"/>
    <property type="match status" value="1"/>
</dbReference>
<gene>
    <name evidence="6" type="ORF">CLM73_08305</name>
</gene>
<evidence type="ECO:0000256" key="1">
    <source>
        <dbReference type="ARBA" id="ARBA00023002"/>
    </source>
</evidence>
<dbReference type="OrthoDB" id="9768004at2"/>
<organism evidence="6 7">
    <name type="scientific">Achromobacter spanius</name>
    <dbReference type="NCBI Taxonomy" id="217203"/>
    <lineage>
        <taxon>Bacteria</taxon>
        <taxon>Pseudomonadati</taxon>
        <taxon>Pseudomonadota</taxon>
        <taxon>Betaproteobacteria</taxon>
        <taxon>Burkholderiales</taxon>
        <taxon>Alcaligenaceae</taxon>
        <taxon>Achromobacter</taxon>
    </lineage>
</organism>
<dbReference type="InterPro" id="IPR016187">
    <property type="entry name" value="CTDL_fold"/>
</dbReference>
<dbReference type="InterPro" id="IPR034660">
    <property type="entry name" value="DinB/YfiT-like"/>
</dbReference>
<evidence type="ECO:0000259" key="5">
    <source>
        <dbReference type="Pfam" id="PF12867"/>
    </source>
</evidence>
<dbReference type="RefSeq" id="WP_105238046.1">
    <property type="nucleotide sequence ID" value="NZ_CP023270.1"/>
</dbReference>
<protein>
    <recommendedName>
        <fullName evidence="8">Ergothioneine biosynthesis protein EgtB</fullName>
    </recommendedName>
</protein>
<evidence type="ECO:0000256" key="3">
    <source>
        <dbReference type="ARBA" id="ARBA00037882"/>
    </source>
</evidence>
<evidence type="ECO:0008006" key="8">
    <source>
        <dbReference type="Google" id="ProtNLM"/>
    </source>
</evidence>
<dbReference type="Pfam" id="PF03781">
    <property type="entry name" value="FGE-sulfatase"/>
    <property type="match status" value="1"/>
</dbReference>
<dbReference type="InterPro" id="IPR042095">
    <property type="entry name" value="SUMF_sf"/>
</dbReference>
<proteinExistence type="predicted"/>